<dbReference type="EMBL" id="BKCP01004905">
    <property type="protein sequence ID" value="GER34495.1"/>
    <property type="molecule type" value="Genomic_DNA"/>
</dbReference>
<evidence type="ECO:0000313" key="2">
    <source>
        <dbReference type="Proteomes" id="UP000325081"/>
    </source>
</evidence>
<name>A0A5A7PNJ0_STRAF</name>
<protein>
    <submittedName>
        <fullName evidence="1">RNA-binding (RRM/RBD/RNP motifs) family protein</fullName>
    </submittedName>
</protein>
<keyword evidence="2" id="KW-1185">Reference proteome</keyword>
<reference evidence="2" key="1">
    <citation type="journal article" date="2019" name="Curr. Biol.">
        <title>Genome Sequence of Striga asiatica Provides Insight into the Evolution of Plant Parasitism.</title>
        <authorList>
            <person name="Yoshida S."/>
            <person name="Kim S."/>
            <person name="Wafula E.K."/>
            <person name="Tanskanen J."/>
            <person name="Kim Y.M."/>
            <person name="Honaas L."/>
            <person name="Yang Z."/>
            <person name="Spallek T."/>
            <person name="Conn C.E."/>
            <person name="Ichihashi Y."/>
            <person name="Cheong K."/>
            <person name="Cui S."/>
            <person name="Der J.P."/>
            <person name="Gundlach H."/>
            <person name="Jiao Y."/>
            <person name="Hori C."/>
            <person name="Ishida J.K."/>
            <person name="Kasahara H."/>
            <person name="Kiba T."/>
            <person name="Kim M.S."/>
            <person name="Koo N."/>
            <person name="Laohavisit A."/>
            <person name="Lee Y.H."/>
            <person name="Lumba S."/>
            <person name="McCourt P."/>
            <person name="Mortimer J.C."/>
            <person name="Mutuku J.M."/>
            <person name="Nomura T."/>
            <person name="Sasaki-Sekimoto Y."/>
            <person name="Seto Y."/>
            <person name="Wang Y."/>
            <person name="Wakatake T."/>
            <person name="Sakakibara H."/>
            <person name="Demura T."/>
            <person name="Yamaguchi S."/>
            <person name="Yoneyama K."/>
            <person name="Manabe R.I."/>
            <person name="Nelson D.C."/>
            <person name="Schulman A.H."/>
            <person name="Timko M.P."/>
            <person name="dePamphilis C.W."/>
            <person name="Choi D."/>
            <person name="Shirasu K."/>
        </authorList>
    </citation>
    <scope>NUCLEOTIDE SEQUENCE [LARGE SCALE GENOMIC DNA]</scope>
    <source>
        <strain evidence="2">cv. UVA1</strain>
    </source>
</reference>
<accession>A0A5A7PNJ0</accession>
<organism evidence="1 2">
    <name type="scientific">Striga asiatica</name>
    <name type="common">Asiatic witchweed</name>
    <name type="synonym">Buchnera asiatica</name>
    <dbReference type="NCBI Taxonomy" id="4170"/>
    <lineage>
        <taxon>Eukaryota</taxon>
        <taxon>Viridiplantae</taxon>
        <taxon>Streptophyta</taxon>
        <taxon>Embryophyta</taxon>
        <taxon>Tracheophyta</taxon>
        <taxon>Spermatophyta</taxon>
        <taxon>Magnoliopsida</taxon>
        <taxon>eudicotyledons</taxon>
        <taxon>Gunneridae</taxon>
        <taxon>Pentapetalae</taxon>
        <taxon>asterids</taxon>
        <taxon>lamiids</taxon>
        <taxon>Lamiales</taxon>
        <taxon>Orobanchaceae</taxon>
        <taxon>Buchnereae</taxon>
        <taxon>Striga</taxon>
    </lineage>
</organism>
<dbReference type="Proteomes" id="UP000325081">
    <property type="component" value="Unassembled WGS sequence"/>
</dbReference>
<gene>
    <name evidence="1" type="ORF">STAS_10728</name>
</gene>
<comment type="caution">
    <text evidence="1">The sequence shown here is derived from an EMBL/GenBank/DDBJ whole genome shotgun (WGS) entry which is preliminary data.</text>
</comment>
<evidence type="ECO:0000313" key="1">
    <source>
        <dbReference type="EMBL" id="GER34495.1"/>
    </source>
</evidence>
<proteinExistence type="predicted"/>
<sequence length="104" mass="11266">MSTWESVALKASNGSIPVFSGRNSLGSVYQCARYHEIKNIATIATILQAATPIDLFSRLSSFLQARYAASHRTSSGFIFILDASLPSTRISRLQVMATATLVVI</sequence>
<dbReference type="AlphaFoldDB" id="A0A5A7PNJ0"/>